<keyword evidence="2" id="KW-1185">Reference proteome</keyword>
<proteinExistence type="predicted"/>
<reference evidence="1 2" key="1">
    <citation type="submission" date="2014-02" db="EMBL/GenBank/DDBJ databases">
        <authorList>
            <person name="Genoscope - CEA"/>
        </authorList>
    </citation>
    <scope>NUCLEOTIDE SEQUENCE [LARGE SCALE GENOMIC DNA]</scope>
    <source>
        <strain evidence="1 2">PCC 8005</strain>
    </source>
</reference>
<accession>A0A9P1P2W5</accession>
<name>A0A9P1P2W5_9CYAN</name>
<evidence type="ECO:0000313" key="1">
    <source>
        <dbReference type="EMBL" id="CDM98181.1"/>
    </source>
</evidence>
<evidence type="ECO:0000313" key="2">
    <source>
        <dbReference type="Proteomes" id="UP000032946"/>
    </source>
</evidence>
<protein>
    <submittedName>
        <fullName evidence="1">Uncharacterized protein</fullName>
    </submittedName>
</protein>
<gene>
    <name evidence="1" type="ORF">ARTHRO_60782</name>
</gene>
<sequence length="56" mass="6291">MPSLSYLKICHTNATWAKVTQHFYVCYDLILAHLSLTNTVPFSPFPSPPSPKLSQV</sequence>
<dbReference type="EMBL" id="FO818640">
    <property type="protein sequence ID" value="CDM98181.1"/>
    <property type="molecule type" value="Genomic_DNA"/>
</dbReference>
<organism evidence="1 2">
    <name type="scientific">Limnospira indica PCC 8005</name>
    <dbReference type="NCBI Taxonomy" id="376219"/>
    <lineage>
        <taxon>Bacteria</taxon>
        <taxon>Bacillati</taxon>
        <taxon>Cyanobacteriota</taxon>
        <taxon>Cyanophyceae</taxon>
        <taxon>Oscillatoriophycideae</taxon>
        <taxon>Oscillatoriales</taxon>
        <taxon>Sirenicapillariaceae</taxon>
        <taxon>Limnospira</taxon>
    </lineage>
</organism>
<dbReference type="Proteomes" id="UP000032946">
    <property type="component" value="Chromosome"/>
</dbReference>
<dbReference type="AlphaFoldDB" id="A0A9P1P2W5"/>